<accession>H6SM11</accession>
<dbReference type="EMBL" id="HE663493">
    <property type="protein sequence ID" value="CCG09026.1"/>
    <property type="molecule type" value="Genomic_DNA"/>
</dbReference>
<dbReference type="KEGG" id="rpm:RSPPHO_02400"/>
<keyword evidence="2" id="KW-1185">Reference proteome</keyword>
<gene>
    <name evidence="1" type="ORF">RSPPHO_02400</name>
</gene>
<proteinExistence type="predicted"/>
<dbReference type="Proteomes" id="UP000033220">
    <property type="component" value="Chromosome DSM 122"/>
</dbReference>
<dbReference type="AlphaFoldDB" id="H6SM11"/>
<sequence>MKTPLIALKDTQDGFDHVIHELFCWRHEPLLPPDIIPQVGARYVGALQVARGKGAGDFFSDHADSSSLDSSSRPASVSM</sequence>
<evidence type="ECO:0000313" key="2">
    <source>
        <dbReference type="Proteomes" id="UP000033220"/>
    </source>
</evidence>
<evidence type="ECO:0000313" key="1">
    <source>
        <dbReference type="EMBL" id="CCG09026.1"/>
    </source>
</evidence>
<dbReference type="HOGENOM" id="CLU_2603745_0_0_5"/>
<name>H6SM11_PARPM</name>
<reference evidence="1 2" key="1">
    <citation type="submission" date="2012-02" db="EMBL/GenBank/DDBJ databases">
        <title>Shotgun genome sequence of Phaeospirillum photometricum DSM 122.</title>
        <authorList>
            <person name="Duquesne K."/>
            <person name="Sturgis J."/>
        </authorList>
    </citation>
    <scope>NUCLEOTIDE SEQUENCE [LARGE SCALE GENOMIC DNA]</scope>
    <source>
        <strain evidence="2">DSM122</strain>
    </source>
</reference>
<organism evidence="1 2">
    <name type="scientific">Pararhodospirillum photometricum DSM 122</name>
    <dbReference type="NCBI Taxonomy" id="1150469"/>
    <lineage>
        <taxon>Bacteria</taxon>
        <taxon>Pseudomonadati</taxon>
        <taxon>Pseudomonadota</taxon>
        <taxon>Alphaproteobacteria</taxon>
        <taxon>Rhodospirillales</taxon>
        <taxon>Rhodospirillaceae</taxon>
        <taxon>Pararhodospirillum</taxon>
    </lineage>
</organism>
<protein>
    <submittedName>
        <fullName evidence="1">Uncharacterized protein</fullName>
    </submittedName>
</protein>